<evidence type="ECO:0000313" key="1">
    <source>
        <dbReference type="EMBL" id="KAJ0079501.1"/>
    </source>
</evidence>
<evidence type="ECO:0000313" key="2">
    <source>
        <dbReference type="Proteomes" id="UP001164250"/>
    </source>
</evidence>
<name>A0ACC1A101_9ROSI</name>
<reference evidence="2" key="1">
    <citation type="journal article" date="2023" name="G3 (Bethesda)">
        <title>Genome assembly and association tests identify interacting loci associated with vigor, precocity, and sex in interspecific pistachio rootstocks.</title>
        <authorList>
            <person name="Palmer W."/>
            <person name="Jacygrad E."/>
            <person name="Sagayaradj S."/>
            <person name="Cavanaugh K."/>
            <person name="Han R."/>
            <person name="Bertier L."/>
            <person name="Beede B."/>
            <person name="Kafkas S."/>
            <person name="Golino D."/>
            <person name="Preece J."/>
            <person name="Michelmore R."/>
        </authorList>
    </citation>
    <scope>NUCLEOTIDE SEQUENCE [LARGE SCALE GENOMIC DNA]</scope>
</reference>
<proteinExistence type="predicted"/>
<dbReference type="EMBL" id="CM047909">
    <property type="protein sequence ID" value="KAJ0079501.1"/>
    <property type="molecule type" value="Genomic_DNA"/>
</dbReference>
<organism evidence="1 2">
    <name type="scientific">Pistacia atlantica</name>
    <dbReference type="NCBI Taxonomy" id="434234"/>
    <lineage>
        <taxon>Eukaryota</taxon>
        <taxon>Viridiplantae</taxon>
        <taxon>Streptophyta</taxon>
        <taxon>Embryophyta</taxon>
        <taxon>Tracheophyta</taxon>
        <taxon>Spermatophyta</taxon>
        <taxon>Magnoliopsida</taxon>
        <taxon>eudicotyledons</taxon>
        <taxon>Gunneridae</taxon>
        <taxon>Pentapetalae</taxon>
        <taxon>rosids</taxon>
        <taxon>malvids</taxon>
        <taxon>Sapindales</taxon>
        <taxon>Anacardiaceae</taxon>
        <taxon>Pistacia</taxon>
    </lineage>
</organism>
<keyword evidence="2" id="KW-1185">Reference proteome</keyword>
<sequence length="242" mass="26642">MAVNRLHLLLLQIIVLLLWTIKFKASEASCQTSCGNVQIRYPFGIGKGCFFNEWFEITCNKSSTASAQPFLTKMKLKLAEDAAAMGFGIGVEMPAISSESTFKGINLTGSPFFFTNKHSSFIATGCKKYAKIDETSYEGHSNTGGHGCLTICACDPLKVKTGGCYDFICPIRSNTTFNYEIVSEFYSTTSQECKSAFVVDQNWVMTYYINDPSVLGKAKNQMAAPAILEYGTWECTQNSPIS</sequence>
<comment type="caution">
    <text evidence="1">The sequence shown here is derived from an EMBL/GenBank/DDBJ whole genome shotgun (WGS) entry which is preliminary data.</text>
</comment>
<accession>A0ACC1A101</accession>
<protein>
    <submittedName>
        <fullName evidence="1">Uncharacterized protein</fullName>
    </submittedName>
</protein>
<gene>
    <name evidence="1" type="ORF">Patl1_24497</name>
</gene>
<dbReference type="Proteomes" id="UP001164250">
    <property type="component" value="Chromosome 13"/>
</dbReference>